<sequence>MNARRLRVLYAGGIALNTIALVAAAAEGATLYAATFGLVIVYLGVRYWMVSNG</sequence>
<keyword evidence="1" id="KW-0472">Membrane</keyword>
<protein>
    <submittedName>
        <fullName evidence="2">Uncharacterized protein</fullName>
    </submittedName>
</protein>
<proteinExistence type="predicted"/>
<dbReference type="Proteomes" id="UP000011531">
    <property type="component" value="Unassembled WGS sequence"/>
</dbReference>
<gene>
    <name evidence="2" type="ORF">C492_06647</name>
</gene>
<keyword evidence="3" id="KW-1185">Reference proteome</keyword>
<evidence type="ECO:0000313" key="2">
    <source>
        <dbReference type="EMBL" id="ELY64179.1"/>
    </source>
</evidence>
<comment type="caution">
    <text evidence="2">The sequence shown here is derived from an EMBL/GenBank/DDBJ whole genome shotgun (WGS) entry which is preliminary data.</text>
</comment>
<reference evidence="2 3" key="1">
    <citation type="journal article" date="2014" name="PLoS Genet.">
        <title>Phylogenetically driven sequencing of extremely halophilic archaea reveals strategies for static and dynamic osmo-response.</title>
        <authorList>
            <person name="Becker E.A."/>
            <person name="Seitzer P.M."/>
            <person name="Tritt A."/>
            <person name="Larsen D."/>
            <person name="Krusor M."/>
            <person name="Yao A.I."/>
            <person name="Wu D."/>
            <person name="Madern D."/>
            <person name="Eisen J.A."/>
            <person name="Darling A.E."/>
            <person name="Facciotti M.T."/>
        </authorList>
    </citation>
    <scope>NUCLEOTIDE SEQUENCE [LARGE SCALE GENOMIC DNA]</scope>
    <source>
        <strain evidence="2 3">DSM 18795</strain>
    </source>
</reference>
<keyword evidence="1" id="KW-1133">Transmembrane helix</keyword>
<dbReference type="EMBL" id="AOIA01000034">
    <property type="protein sequence ID" value="ELY64179.1"/>
    <property type="molecule type" value="Genomic_DNA"/>
</dbReference>
<feature type="transmembrane region" description="Helical" evidence="1">
    <location>
        <begin position="7"/>
        <end position="25"/>
    </location>
</feature>
<evidence type="ECO:0000313" key="3">
    <source>
        <dbReference type="Proteomes" id="UP000011531"/>
    </source>
</evidence>
<keyword evidence="1" id="KW-0812">Transmembrane</keyword>
<organism evidence="2 3">
    <name type="scientific">Natronococcus jeotgali DSM 18795</name>
    <dbReference type="NCBI Taxonomy" id="1227498"/>
    <lineage>
        <taxon>Archaea</taxon>
        <taxon>Methanobacteriati</taxon>
        <taxon>Methanobacteriota</taxon>
        <taxon>Stenosarchaea group</taxon>
        <taxon>Halobacteria</taxon>
        <taxon>Halobacteriales</taxon>
        <taxon>Natrialbaceae</taxon>
        <taxon>Natronococcus</taxon>
    </lineage>
</organism>
<feature type="transmembrane region" description="Helical" evidence="1">
    <location>
        <begin position="31"/>
        <end position="49"/>
    </location>
</feature>
<dbReference type="AlphaFoldDB" id="L9XQU8"/>
<accession>L9XQU8</accession>
<dbReference type="RefSeq" id="WP_008421599.1">
    <property type="nucleotide sequence ID" value="NZ_AOIA01000034.1"/>
</dbReference>
<evidence type="ECO:0000256" key="1">
    <source>
        <dbReference type="SAM" id="Phobius"/>
    </source>
</evidence>
<name>L9XQU8_9EURY</name>